<evidence type="ECO:0000313" key="2">
    <source>
        <dbReference type="Proteomes" id="UP000246036"/>
    </source>
</evidence>
<evidence type="ECO:0000313" key="1">
    <source>
        <dbReference type="EMBL" id="AWM75808.1"/>
    </source>
</evidence>
<accession>A0ABM6W1W4</accession>
<sequence>MLRNDLVKCTETLTKLDYVIKFRKIHKTLLEDKNGNFYNSRTIYVDTEMENKFNFFGALLINKYRSEKKLGLVDKESLLKKDELEMYMKGISLFMSIYSNCIMPYIHSFPQSITRYLSPYAEYSQEQINKITTNYHCKESESALSEYFRNSFSDSDSIQLLNNYSGQAFLQQLTYQNLNDFITNLDTQIRNHEASNFIQNVLSIGPNASISAKDNINKFFLILYSVKQSLNIFYKTLYNEIIGKKLNLIREDTIVNCTISKSILYEIRSFTLTKKALPVIKDTGVLTLMDFSYFEEHYHDFGIPLNSQFINKSDLGSICKTQICVLDKNLNPFGKYIKSLG</sequence>
<gene>
    <name evidence="1" type="ORF">DKL58_07395</name>
</gene>
<proteinExistence type="predicted"/>
<reference evidence="1 2" key="1">
    <citation type="submission" date="2018-05" db="EMBL/GenBank/DDBJ databases">
        <title>Reference genomes for bee gut microbiota database.</title>
        <authorList>
            <person name="Ellegaard K.M."/>
        </authorList>
    </citation>
    <scope>NUCLEOTIDE SEQUENCE [LARGE SCALE GENOMIC DNA]</scope>
    <source>
        <strain evidence="1 2">ESL0186</strain>
    </source>
</reference>
<dbReference type="Proteomes" id="UP000246036">
    <property type="component" value="Chromosome"/>
</dbReference>
<protein>
    <submittedName>
        <fullName evidence="1">Uncharacterized protein</fullName>
    </submittedName>
</protein>
<dbReference type="RefSeq" id="WP_109586640.1">
    <property type="nucleotide sequence ID" value="NZ_CP029477.1"/>
</dbReference>
<organism evidence="1 2">
    <name type="scientific">Lactobacillus kullabergensis</name>
    <dbReference type="NCBI Taxonomy" id="1218493"/>
    <lineage>
        <taxon>Bacteria</taxon>
        <taxon>Bacillati</taxon>
        <taxon>Bacillota</taxon>
        <taxon>Bacilli</taxon>
        <taxon>Lactobacillales</taxon>
        <taxon>Lactobacillaceae</taxon>
        <taxon>Lactobacillus</taxon>
    </lineage>
</organism>
<keyword evidence="2" id="KW-1185">Reference proteome</keyword>
<dbReference type="EMBL" id="CP029477">
    <property type="protein sequence ID" value="AWM75808.1"/>
    <property type="molecule type" value="Genomic_DNA"/>
</dbReference>
<name>A0ABM6W1W4_9LACO</name>